<feature type="transmembrane region" description="Helical" evidence="1">
    <location>
        <begin position="14"/>
        <end position="34"/>
    </location>
</feature>
<evidence type="ECO:0000256" key="1">
    <source>
        <dbReference type="SAM" id="Phobius"/>
    </source>
</evidence>
<accession>A0ABS6FF76</accession>
<feature type="transmembrane region" description="Helical" evidence="1">
    <location>
        <begin position="40"/>
        <end position="58"/>
    </location>
</feature>
<gene>
    <name evidence="2" type="ORF">KQI82_13970</name>
</gene>
<reference evidence="2 3" key="1">
    <citation type="submission" date="2021-06" db="EMBL/GenBank/DDBJ databases">
        <authorList>
            <person name="Sun Q."/>
            <person name="Li D."/>
        </authorList>
    </citation>
    <scope>NUCLEOTIDE SEQUENCE [LARGE SCALE GENOMIC DNA]</scope>
    <source>
        <strain evidence="2 3">MSJ-2</strain>
    </source>
</reference>
<sequence>MEAFYTAIRRHRRLNFILAGCFSILIGCCTFPILPLTGEWPSFLPVNLLIACAAYYEIGNWLGALFDRVSILPIVFLNLGLAGLGVGCRFLLEFGEISNVCNFTWPNVSLHLLVSSLYPLVLCFWTAAHRPYHTK</sequence>
<evidence type="ECO:0000313" key="2">
    <source>
        <dbReference type="EMBL" id="MBU5628015.1"/>
    </source>
</evidence>
<evidence type="ECO:0000313" key="3">
    <source>
        <dbReference type="Proteomes" id="UP000787672"/>
    </source>
</evidence>
<keyword evidence="3" id="KW-1185">Reference proteome</keyword>
<organism evidence="2 3">
    <name type="scientific">Dysosmobacter acutus</name>
    <dbReference type="NCBI Taxonomy" id="2841504"/>
    <lineage>
        <taxon>Bacteria</taxon>
        <taxon>Bacillati</taxon>
        <taxon>Bacillota</taxon>
        <taxon>Clostridia</taxon>
        <taxon>Eubacteriales</taxon>
        <taxon>Oscillospiraceae</taxon>
        <taxon>Dysosmobacter</taxon>
    </lineage>
</organism>
<evidence type="ECO:0008006" key="4">
    <source>
        <dbReference type="Google" id="ProtNLM"/>
    </source>
</evidence>
<protein>
    <recommendedName>
        <fullName evidence="4">Rod shape-determining protein MreD</fullName>
    </recommendedName>
</protein>
<feature type="transmembrane region" description="Helical" evidence="1">
    <location>
        <begin position="70"/>
        <end position="92"/>
    </location>
</feature>
<keyword evidence="1" id="KW-0812">Transmembrane</keyword>
<name>A0ABS6FF76_9FIRM</name>
<proteinExistence type="predicted"/>
<dbReference type="Proteomes" id="UP000787672">
    <property type="component" value="Unassembled WGS sequence"/>
</dbReference>
<dbReference type="RefSeq" id="WP_216633310.1">
    <property type="nucleotide sequence ID" value="NZ_JAHLQN010000001.1"/>
</dbReference>
<keyword evidence="1" id="KW-1133">Transmembrane helix</keyword>
<dbReference type="EMBL" id="JAHLQN010000001">
    <property type="protein sequence ID" value="MBU5628015.1"/>
    <property type="molecule type" value="Genomic_DNA"/>
</dbReference>
<comment type="caution">
    <text evidence="2">The sequence shown here is derived from an EMBL/GenBank/DDBJ whole genome shotgun (WGS) entry which is preliminary data.</text>
</comment>
<keyword evidence="1" id="KW-0472">Membrane</keyword>
<feature type="transmembrane region" description="Helical" evidence="1">
    <location>
        <begin position="108"/>
        <end position="128"/>
    </location>
</feature>